<keyword evidence="3" id="KW-1185">Reference proteome</keyword>
<feature type="signal peptide" evidence="1">
    <location>
        <begin position="1"/>
        <end position="26"/>
    </location>
</feature>
<dbReference type="EMBL" id="FNTJ01000001">
    <property type="protein sequence ID" value="SEB43595.1"/>
    <property type="molecule type" value="Genomic_DNA"/>
</dbReference>
<evidence type="ECO:0000256" key="1">
    <source>
        <dbReference type="SAM" id="SignalP"/>
    </source>
</evidence>
<feature type="chain" id="PRO_5011662226" description="Sulfite dehydrogenase (Cytochrome) subunit SorB" evidence="1">
    <location>
        <begin position="27"/>
        <end position="127"/>
    </location>
</feature>
<organism evidence="2 3">
    <name type="scientific">Pseudomonas saponiphila</name>
    <dbReference type="NCBI Taxonomy" id="556534"/>
    <lineage>
        <taxon>Bacteria</taxon>
        <taxon>Pseudomonadati</taxon>
        <taxon>Pseudomonadota</taxon>
        <taxon>Gammaproteobacteria</taxon>
        <taxon>Pseudomonadales</taxon>
        <taxon>Pseudomonadaceae</taxon>
        <taxon>Pseudomonas</taxon>
    </lineage>
</organism>
<gene>
    <name evidence="2" type="ORF">SAMN05216178_0273</name>
</gene>
<evidence type="ECO:0008006" key="4">
    <source>
        <dbReference type="Google" id="ProtNLM"/>
    </source>
</evidence>
<dbReference type="GO" id="GO:0009055">
    <property type="term" value="F:electron transfer activity"/>
    <property type="evidence" value="ECO:0007669"/>
    <property type="project" value="InterPro"/>
</dbReference>
<protein>
    <recommendedName>
        <fullName evidence="4">Sulfite dehydrogenase (Cytochrome) subunit SorB</fullName>
    </recommendedName>
</protein>
<dbReference type="GO" id="GO:0020037">
    <property type="term" value="F:heme binding"/>
    <property type="evidence" value="ECO:0007669"/>
    <property type="project" value="InterPro"/>
</dbReference>
<evidence type="ECO:0000313" key="3">
    <source>
        <dbReference type="Proteomes" id="UP000198982"/>
    </source>
</evidence>
<dbReference type="InterPro" id="IPR036909">
    <property type="entry name" value="Cyt_c-like_dom_sf"/>
</dbReference>
<accession>A0A1H4JBZ7</accession>
<name>A0A1H4JBZ7_9PSED</name>
<dbReference type="SUPFAM" id="SSF46626">
    <property type="entry name" value="Cytochrome c"/>
    <property type="match status" value="1"/>
</dbReference>
<proteinExistence type="predicted"/>
<dbReference type="Proteomes" id="UP000198982">
    <property type="component" value="Unassembled WGS sequence"/>
</dbReference>
<dbReference type="RefSeq" id="WP_143038229.1">
    <property type="nucleotide sequence ID" value="NZ_FNTJ01000001.1"/>
</dbReference>
<evidence type="ECO:0000313" key="2">
    <source>
        <dbReference type="EMBL" id="SEB43595.1"/>
    </source>
</evidence>
<sequence>MHRLRHVPLFTLVALVLLTHSALSGAAPLSIELPTETARFEPSPLPGYAIASGKCSICHSADYIQLQPPGMSQSQWRGEVSKMQHAFGAPIDDQEVDVIAAYLAQTYSAEPRAKAAEASGAASSGTP</sequence>
<dbReference type="Gene3D" id="1.10.760.10">
    <property type="entry name" value="Cytochrome c-like domain"/>
    <property type="match status" value="1"/>
</dbReference>
<reference evidence="3" key="1">
    <citation type="submission" date="2016-10" db="EMBL/GenBank/DDBJ databases">
        <authorList>
            <person name="Varghese N."/>
            <person name="Submissions S."/>
        </authorList>
    </citation>
    <scope>NUCLEOTIDE SEQUENCE [LARGE SCALE GENOMIC DNA]</scope>
    <source>
        <strain evidence="3">DSM 9751</strain>
    </source>
</reference>
<keyword evidence="1" id="KW-0732">Signal</keyword>
<dbReference type="AlphaFoldDB" id="A0A1H4JBZ7"/>